<evidence type="ECO:0000313" key="4">
    <source>
        <dbReference type="Proteomes" id="UP001183610"/>
    </source>
</evidence>
<dbReference type="EMBL" id="JAVRET010000022">
    <property type="protein sequence ID" value="MDT0409730.1"/>
    <property type="molecule type" value="Genomic_DNA"/>
</dbReference>
<evidence type="ECO:0000259" key="2">
    <source>
        <dbReference type="Pfam" id="PF08241"/>
    </source>
</evidence>
<evidence type="ECO:0000256" key="1">
    <source>
        <dbReference type="SAM" id="MobiDB-lite"/>
    </source>
</evidence>
<comment type="caution">
    <text evidence="3">The sequence shown here is derived from an EMBL/GenBank/DDBJ whole genome shotgun (WGS) entry which is preliminary data.</text>
</comment>
<feature type="compositionally biased region" description="Basic and acidic residues" evidence="1">
    <location>
        <begin position="215"/>
        <end position="225"/>
    </location>
</feature>
<dbReference type="GO" id="GO:0008168">
    <property type="term" value="F:methyltransferase activity"/>
    <property type="evidence" value="ECO:0007669"/>
    <property type="project" value="UniProtKB-KW"/>
</dbReference>
<dbReference type="RefSeq" id="WP_010275349.1">
    <property type="nucleotide sequence ID" value="NZ_JAVRET010000022.1"/>
</dbReference>
<dbReference type="InterPro" id="IPR029063">
    <property type="entry name" value="SAM-dependent_MTases_sf"/>
</dbReference>
<dbReference type="InterPro" id="IPR013216">
    <property type="entry name" value="Methyltransf_11"/>
</dbReference>
<dbReference type="GO" id="GO:0032259">
    <property type="term" value="P:methylation"/>
    <property type="evidence" value="ECO:0007669"/>
    <property type="project" value="UniProtKB-KW"/>
</dbReference>
<feature type="domain" description="Methyltransferase type 11" evidence="2">
    <location>
        <begin position="42"/>
        <end position="130"/>
    </location>
</feature>
<keyword evidence="4" id="KW-1185">Reference proteome</keyword>
<keyword evidence="3" id="KW-0489">Methyltransferase</keyword>
<dbReference type="Proteomes" id="UP001183610">
    <property type="component" value="Unassembled WGS sequence"/>
</dbReference>
<dbReference type="Pfam" id="PF08241">
    <property type="entry name" value="Methyltransf_11"/>
    <property type="match status" value="1"/>
</dbReference>
<dbReference type="PANTHER" id="PTHR43591">
    <property type="entry name" value="METHYLTRANSFERASE"/>
    <property type="match status" value="1"/>
</dbReference>
<keyword evidence="3" id="KW-0808">Transferase</keyword>
<evidence type="ECO:0000313" key="3">
    <source>
        <dbReference type="EMBL" id="MDT0409730.1"/>
    </source>
</evidence>
<name>A0ABU2R1Y9_9ACTN</name>
<dbReference type="SUPFAM" id="SSF53335">
    <property type="entry name" value="S-adenosyl-L-methionine-dependent methyltransferases"/>
    <property type="match status" value="1"/>
</dbReference>
<dbReference type="PANTHER" id="PTHR43591:SF99">
    <property type="entry name" value="OS06G0646000 PROTEIN"/>
    <property type="match status" value="1"/>
</dbReference>
<protein>
    <submittedName>
        <fullName evidence="3">Class I SAM-dependent methyltransferase</fullName>
    </submittedName>
</protein>
<feature type="region of interest" description="Disordered" evidence="1">
    <location>
        <begin position="215"/>
        <end position="240"/>
    </location>
</feature>
<sequence>MLDYDYDDEAARYDESRGGLPRARAAAEAVAGLLPRRTRTLVDLACGTGIVGGCLREAGYTVLGVDLSAGMLHQAAGRLDAAVRADARALPLAPGSAEAVTAVWLLNLVDDAAPFVAEVARVLRPGGLFVTTVDKSAAHARGSDMDALLDPYRPVELPDGAGRVTALAAAHDLRPHGSARFTGHGQGRSPREVAARVREGSQYAAGGEDLARRLEALPRPEEPRPDPTYTLLALRKRNRG</sequence>
<reference evidence="4" key="1">
    <citation type="submission" date="2023-07" db="EMBL/GenBank/DDBJ databases">
        <title>30 novel species of actinomycetes from the DSMZ collection.</title>
        <authorList>
            <person name="Nouioui I."/>
        </authorList>
    </citation>
    <scope>NUCLEOTIDE SEQUENCE [LARGE SCALE GENOMIC DNA]</scope>
    <source>
        <strain evidence="4">DSM 41979</strain>
    </source>
</reference>
<accession>A0ABU2R1Y9</accession>
<gene>
    <name evidence="3" type="ORF">RM698_11815</name>
</gene>
<dbReference type="Gene3D" id="3.40.50.150">
    <property type="entry name" value="Vaccinia Virus protein VP39"/>
    <property type="match status" value="1"/>
</dbReference>
<dbReference type="CDD" id="cd02440">
    <property type="entry name" value="AdoMet_MTases"/>
    <property type="match status" value="1"/>
</dbReference>
<organism evidence="3 4">
    <name type="scientific">Streptomyces evansiae</name>
    <dbReference type="NCBI Taxonomy" id="3075535"/>
    <lineage>
        <taxon>Bacteria</taxon>
        <taxon>Bacillati</taxon>
        <taxon>Actinomycetota</taxon>
        <taxon>Actinomycetes</taxon>
        <taxon>Kitasatosporales</taxon>
        <taxon>Streptomycetaceae</taxon>
        <taxon>Streptomyces</taxon>
    </lineage>
</organism>
<proteinExistence type="predicted"/>